<dbReference type="STRING" id="383372.Rcas_0648"/>
<dbReference type="Pfam" id="PF02514">
    <property type="entry name" value="CobN-Mg_chel"/>
    <property type="match status" value="1"/>
</dbReference>
<dbReference type="GO" id="GO:0009236">
    <property type="term" value="P:cobalamin biosynthetic process"/>
    <property type="evidence" value="ECO:0007669"/>
    <property type="project" value="InterPro"/>
</dbReference>
<dbReference type="HOGENOM" id="CLU_002017_1_2_0"/>
<gene>
    <name evidence="2" type="ordered locus">Rcas_0648</name>
</gene>
<dbReference type="eggNOG" id="COG1429">
    <property type="taxonomic scope" value="Bacteria"/>
</dbReference>
<dbReference type="InterPro" id="IPR011953">
    <property type="entry name" value="Cobalto_CobN"/>
</dbReference>
<evidence type="ECO:0000313" key="2">
    <source>
        <dbReference type="EMBL" id="ABU56773.1"/>
    </source>
</evidence>
<dbReference type="PANTHER" id="PTHR44119:SF4">
    <property type="entry name" value="AEROBIC COBALTOCHELATASE SUBUNIT COBN"/>
    <property type="match status" value="1"/>
</dbReference>
<organism evidence="2 3">
    <name type="scientific">Roseiflexus castenholzii (strain DSM 13941 / HLO8)</name>
    <dbReference type="NCBI Taxonomy" id="383372"/>
    <lineage>
        <taxon>Bacteria</taxon>
        <taxon>Bacillati</taxon>
        <taxon>Chloroflexota</taxon>
        <taxon>Chloroflexia</taxon>
        <taxon>Chloroflexales</taxon>
        <taxon>Roseiflexineae</taxon>
        <taxon>Roseiflexaceae</taxon>
        <taxon>Roseiflexus</taxon>
    </lineage>
</organism>
<dbReference type="KEGG" id="rca:Rcas_0648"/>
<evidence type="ECO:0000259" key="1">
    <source>
        <dbReference type="Pfam" id="PF02514"/>
    </source>
</evidence>
<feature type="domain" description="CobN/magnesium chelatase" evidence="1">
    <location>
        <begin position="267"/>
        <end position="1386"/>
    </location>
</feature>
<dbReference type="NCBIfam" id="TIGR02257">
    <property type="entry name" value="cobalto_cobN"/>
    <property type="match status" value="1"/>
</dbReference>
<reference evidence="2 3" key="1">
    <citation type="submission" date="2007-08" db="EMBL/GenBank/DDBJ databases">
        <title>Complete sequence of Roseiflexus castenholzii DSM 13941.</title>
        <authorList>
            <consortium name="US DOE Joint Genome Institute"/>
            <person name="Copeland A."/>
            <person name="Lucas S."/>
            <person name="Lapidus A."/>
            <person name="Barry K."/>
            <person name="Glavina del Rio T."/>
            <person name="Dalin E."/>
            <person name="Tice H."/>
            <person name="Pitluck S."/>
            <person name="Thompson L.S."/>
            <person name="Brettin T."/>
            <person name="Bruce D."/>
            <person name="Detter J.C."/>
            <person name="Han C."/>
            <person name="Tapia R."/>
            <person name="Schmutz J."/>
            <person name="Larimer F."/>
            <person name="Land M."/>
            <person name="Hauser L."/>
            <person name="Kyrpides N."/>
            <person name="Mikhailova N."/>
            <person name="Bryant D.A."/>
            <person name="Hanada S."/>
            <person name="Tsukatani Y."/>
            <person name="Richardson P."/>
        </authorList>
    </citation>
    <scope>NUCLEOTIDE SEQUENCE [LARGE SCALE GENOMIC DNA]</scope>
    <source>
        <strain evidence="3">DSM 13941 / HLO8</strain>
    </source>
</reference>
<dbReference type="OrthoDB" id="9757976at2"/>
<dbReference type="RefSeq" id="WP_012119204.1">
    <property type="nucleotide sequence ID" value="NC_009767.1"/>
</dbReference>
<dbReference type="EMBL" id="CP000804">
    <property type="protein sequence ID" value="ABU56773.1"/>
    <property type="molecule type" value="Genomic_DNA"/>
</dbReference>
<dbReference type="EC" id="6.6.1.2" evidence="2"/>
<dbReference type="CDD" id="cd10150">
    <property type="entry name" value="CobN_like"/>
    <property type="match status" value="1"/>
</dbReference>
<dbReference type="PANTHER" id="PTHR44119">
    <property type="entry name" value="MAGNESIUM-CHELATASE SUBUNIT CHLH, CHLOROPLASTIC"/>
    <property type="match status" value="1"/>
</dbReference>
<dbReference type="InterPro" id="IPR003672">
    <property type="entry name" value="CobN/Mg_chltase"/>
</dbReference>
<keyword evidence="3" id="KW-1185">Reference proteome</keyword>
<sequence length="1409" mass="154833">MAERLKRNMVQRTDGRLVNAGARRGMLIVCATGCCCGHTERGFAPVPVDRYHQEWERRKLRNRVHLSQGGCLGPCPLANVALLLIDGRPYWFHSLNDAALVPILYDYIEALLATDRDLPPPPALASLLFNGFAWDGSTPGDDHREPLPAMIGDGILVLSQADTDLLTLEQARAFLPEGFAPLRVAHIGRLTDDAAVNHLLRDMLPGMAVVVVRLHSAGAFAYGLERLQEWARATGGFLLCLPAVETLDPDLMARSTVGVPLALLVGAYFQCGGTANVVNGLQCLSDHLLLSGWGYEPPVELPMHGIYTPVAAPCCAGAADDARPVAGVLFYRAHLLSGNTAFVDAIIAALQAHGLRVRAVYTQSLKDSANGGYPDALRALSAAGPVDVVISTLSFALGESDPHPFALLDAPVVQALVSSASRDEWLRNGRGLGPLDTAMNVAIPEFDGRIIGVPTAFKEQQGESPARSVPDEERIARLAGLARRLAALRRKPNAAKRIAFVFTNSSAKAQRIGNAVGLDAPASLMRLLDALQNAGYRVEDLPASGDRLIADLIARCSYDETWLTTEQLQQAYHVSGALYTRWFADLPPALQEAMIRQWGPPPGGAYVHHGDLALAGMEFGNIFVALQPPRGYDMDPNAIYHRPDLPPPHNYYALYRWLRDEWKADAIVHLGKHGTLEWLPGKGVGLGATCFPDQFLGDLPLIYPFIINDPGEGTQAKRRAHAVIVDHLTPLMTSAGAYGDLAELAQLVDEYYRTEQLDPGKLPLLQRQIWEVLQRSNLDDDLRYILQANHGDHRHEWDGSFLEDGTPTALAELEGREVAHLLEDIEGYLCELTGAQIRDGLHILGVMPSGEQLVELVYHLLRLPNLDTPSLPEAVAAALGEDWQALRDRPGLRRVGSGTAQDAHSFQTNADVIEHVETLSKALLRYLEACDWCAQHVEQAITATLPVGSDVRIAAALRYACETLMPNLRRSARDEIAHLLAALEGRFVPPGPSGAPTRGMAHVLPTGRNFYGVDPRALPSPAAWQTGEGLARDLIARYRREYGRIPESVGISIWGTSALRTAGDDIAQTLALLGVRPRWQRENRRVIGIDVVPLEELGRPRIDVVCRISGFFRDAFPHLIALIDHAVQAVIALDEPPEMNFPRKHALDAVRALRSAGRSEEEARREATYRIFGSKPGSYGAGILPLIDAQNWERDADFARVYLTWGGYAYTATAQGIPAEKAFAAALSRVQVATKNQDTREHDIFDSDDYLQFHGGMIAAIRALTGKNPARYFGDSSDPARPRTRDLREEARRVFRARVINPKWIASMQRHGYKGGLELAATVDYLFGYDATAGVLDDWMYERVTERYLRDPEVRQWLEQVNPWALHAMAERLYEAIGRGMWASPSSESRETLEALLEQGDLWREGVEG</sequence>
<evidence type="ECO:0000313" key="3">
    <source>
        <dbReference type="Proteomes" id="UP000000263"/>
    </source>
</evidence>
<proteinExistence type="predicted"/>
<dbReference type="Proteomes" id="UP000000263">
    <property type="component" value="Chromosome"/>
</dbReference>
<name>A7NH26_ROSCS</name>
<dbReference type="GO" id="GO:0051116">
    <property type="term" value="F:cobaltochelatase activity"/>
    <property type="evidence" value="ECO:0007669"/>
    <property type="project" value="UniProtKB-EC"/>
</dbReference>
<dbReference type="CDD" id="cd02980">
    <property type="entry name" value="TRX_Fd_family"/>
    <property type="match status" value="1"/>
</dbReference>
<protein>
    <submittedName>
        <fullName evidence="2">Cobaltochelatase, CobN subunit</fullName>
        <ecNumber evidence="2">6.6.1.2</ecNumber>
    </submittedName>
</protein>
<keyword evidence="2" id="KW-0436">Ligase</keyword>
<accession>A7NH26</accession>